<organism evidence="1 2">
    <name type="scientific">Herbaspirillum seropedicae (strain SmR1)</name>
    <dbReference type="NCBI Taxonomy" id="757424"/>
    <lineage>
        <taxon>Bacteria</taxon>
        <taxon>Pseudomonadati</taxon>
        <taxon>Pseudomonadota</taxon>
        <taxon>Betaproteobacteria</taxon>
        <taxon>Burkholderiales</taxon>
        <taxon>Oxalobacteraceae</taxon>
        <taxon>Herbaspirillum</taxon>
    </lineage>
</organism>
<proteinExistence type="predicted"/>
<accession>D8ITT2</accession>
<protein>
    <submittedName>
        <fullName evidence="1">Uncharacterized protein</fullName>
    </submittedName>
</protein>
<evidence type="ECO:0000313" key="2">
    <source>
        <dbReference type="Proteomes" id="UP000000329"/>
    </source>
</evidence>
<name>D8ITT2_HERSS</name>
<dbReference type="AlphaFoldDB" id="D8ITT2"/>
<gene>
    <name evidence="1" type="ordered locus">Hsero_0043</name>
</gene>
<sequence>MIFPFWCGADERRAGRRLAHRQRFDAIGATGLQGAVLGVAHGAALGAGLLQFLLHLLAGQGRVEGLVDRVLVGDQQFAIGAGLLQFCDHFSTGTGGDHGLVHRVLVGDEDLAIGACLLQFGNHVGAGLGGNELAFHGIRGFGHGGAHSGSQQQAGEEVLGNILGVHDRSL</sequence>
<dbReference type="KEGG" id="hse:Hsero_0043"/>
<dbReference type="Proteomes" id="UP000000329">
    <property type="component" value="Chromosome"/>
</dbReference>
<dbReference type="HOGENOM" id="CLU_1568611_0_0_4"/>
<reference evidence="1 2" key="1">
    <citation type="submission" date="2010-04" db="EMBL/GenBank/DDBJ databases">
        <title>The genome of Herbaspirillum seropedicae SmR1, an endophytic, nitrogen-fixing, plant-growth promoting beta-Proteobacteria.</title>
        <authorList>
            <person name="Pedrosa F.O."/>
            <person name="Monteiro R.A."/>
            <person name="Wassem R."/>
            <person name="Cruz L.M."/>
            <person name="Ayub R.A."/>
            <person name="Colauto N.B."/>
            <person name="Fernandez M.A."/>
            <person name="Fungaro M.H.P."/>
            <person name="Grisard E.C."/>
            <person name="Hungria M."/>
            <person name="Madeira H.M.F."/>
            <person name="Nodari R.O."/>
            <person name="Osaku C.A."/>
            <person name="Petzl-Erler M.L."/>
            <person name="Terenzi H."/>
            <person name="Vieira L.G.E."/>
            <person name="Almeida M.I.M."/>
            <person name="Alves L.R."/>
            <person name="Arantes O.M.N."/>
            <person name="Balsanelli E."/>
            <person name="Barcellos F.G."/>
            <person name="Baura V.A."/>
            <person name="Binde D.R."/>
            <person name="Campo R.J."/>
            <person name="Chubatsu L.S."/>
            <person name="Chueire L.M.O."/>
            <person name="Ciferri R.R."/>
            <person name="Correa L.C."/>
            <person name="da Conceicao Silva J.L."/>
            <person name="Dabul A.N.G."/>
            <person name="Dambros B.P."/>
            <person name="Faoro H."/>
            <person name="Favetti A."/>
            <person name="Friedermann G."/>
            <person name="Furlaneto M.C."/>
            <person name="Gasques L.S."/>
            <person name="Gimenes C.C.T."/>
            <person name="Gioppo N.M.R."/>
            <person name="Glienke-Blanco C."/>
            <person name="Godoy L.P."/>
            <person name="Guerra M.P."/>
            <person name="Karp S."/>
            <person name="Kava-Cordeiro V."/>
            <person name="Margarido V.P."/>
            <person name="Mathioni S.M."/>
            <person name="Menck-Soares M.A."/>
            <person name="Murace N.K."/>
            <person name="Nicolas M.F."/>
            <person name="Oliveira C.E.C."/>
            <person name="Pagnan N.A.B."/>
            <person name="Pamphile J.A."/>
            <person name="Patussi E.V."/>
            <person name="Pereira L.F.P."/>
            <person name="Pereira-Ferrari L."/>
            <person name="Pinto F.G.S."/>
            <person name="Precoma C."/>
            <person name="Prioli A.J."/>
            <person name="Prioli S.M.A.P."/>
            <person name="Raittz R.T."/>
            <person name="Ramos H.J.O."/>
            <person name="Ribeiro E.M.S.F."/>
            <person name="Rigo L.U."/>
            <person name="Rocha C.L.M.S.C."/>
            <person name="Rocha S.N."/>
            <person name="Santos K."/>
            <person name="Satori D."/>
            <person name="Silva A.G."/>
            <person name="Simao R.C.G."/>
            <person name="Soares M.A.M."/>
            <person name="Souza E.M."/>
            <person name="Steffens M.B.R."/>
            <person name="Steindel M."/>
            <person name="Tadra-Sfeir M.Z."/>
            <person name="Takahashi E.K."/>
            <person name="Torres R.A."/>
            <person name="Valle J.S."/>
            <person name="Vernal J.I."/>
            <person name="Vilas-Boas L.A."/>
            <person name="Watanabe M.A.E."/>
            <person name="Weiss V.A."/>
            <person name="Yates M.A."/>
            <person name="Souza E.M."/>
        </authorList>
    </citation>
    <scope>NUCLEOTIDE SEQUENCE [LARGE SCALE GENOMIC DNA]</scope>
    <source>
        <strain evidence="1 2">SmR1</strain>
    </source>
</reference>
<dbReference type="EMBL" id="CP002039">
    <property type="protein sequence ID" value="ADJ61573.1"/>
    <property type="molecule type" value="Genomic_DNA"/>
</dbReference>
<evidence type="ECO:0000313" key="1">
    <source>
        <dbReference type="EMBL" id="ADJ61573.1"/>
    </source>
</evidence>
<keyword evidence="2" id="KW-1185">Reference proteome</keyword>